<dbReference type="InterPro" id="IPR034575">
    <property type="entry name" value="OEP21"/>
</dbReference>
<organism evidence="14 15">
    <name type="scientific">Cucurbita moschata</name>
    <name type="common">Winter crookneck squash</name>
    <name type="synonym">Cucurbita pepo var. moschata</name>
    <dbReference type="NCBI Taxonomy" id="3662"/>
    <lineage>
        <taxon>Eukaryota</taxon>
        <taxon>Viridiplantae</taxon>
        <taxon>Streptophyta</taxon>
        <taxon>Embryophyta</taxon>
        <taxon>Tracheophyta</taxon>
        <taxon>Spermatophyta</taxon>
        <taxon>Magnoliopsida</taxon>
        <taxon>eudicotyledons</taxon>
        <taxon>Gunneridae</taxon>
        <taxon>Pentapetalae</taxon>
        <taxon>rosids</taxon>
        <taxon>fabids</taxon>
        <taxon>Cucurbitales</taxon>
        <taxon>Cucurbitaceae</taxon>
        <taxon>Cucurbiteae</taxon>
        <taxon>Cucurbita</taxon>
    </lineage>
</organism>
<comment type="similarity">
    <text evidence="3">Belongs to the plastid outer envelope porin OEP21 (TC 1.B.29) family.</text>
</comment>
<evidence type="ECO:0000256" key="7">
    <source>
        <dbReference type="ARBA" id="ARBA00022640"/>
    </source>
</evidence>
<dbReference type="GO" id="GO:0008308">
    <property type="term" value="F:voltage-gated monoatomic anion channel activity"/>
    <property type="evidence" value="ECO:0007669"/>
    <property type="project" value="InterPro"/>
</dbReference>
<evidence type="ECO:0000256" key="4">
    <source>
        <dbReference type="ARBA" id="ARBA00022448"/>
    </source>
</evidence>
<evidence type="ECO:0000256" key="8">
    <source>
        <dbReference type="ARBA" id="ARBA00022692"/>
    </source>
</evidence>
<keyword evidence="7" id="KW-0934">Plastid</keyword>
<evidence type="ECO:0000256" key="12">
    <source>
        <dbReference type="ARBA" id="ARBA00023136"/>
    </source>
</evidence>
<reference evidence="15" key="1">
    <citation type="submission" date="2025-08" db="UniProtKB">
        <authorList>
            <consortium name="RefSeq"/>
        </authorList>
    </citation>
    <scope>IDENTIFICATION</scope>
    <source>
        <tissue evidence="15">Young leaves</tissue>
    </source>
</reference>
<protein>
    <submittedName>
        <fullName evidence="15">Outer envelope pore protein 21, chloroplastic-like isoform X1</fullName>
    </submittedName>
</protein>
<dbReference type="PANTHER" id="PTHR35993:SF1">
    <property type="entry name" value="OUTER ENVELOPE PORE PROTEIN 21B, CHLOROPLASTIC"/>
    <property type="match status" value="1"/>
</dbReference>
<comment type="function">
    <text evidence="13">Voltage-dependent rectifying anion channel that facilitates the translocation between chloroplast and cytoplasm of phosphorylated carbohydrates such as triosephosphate, 3-phosphoglycerate and inorganic phosphate (Pi) depending of ATP to triosephosphate ratio in the plastidial intermembrane space; in high triosephosphate/ATP conditions (e.g. photosynthesis), export of triosphosphate from chloroplast (outward rectifying channels), but in high ATP/triosephosphate conditions (e.g. dark phase), import of phosphosolutes (inward rectifying channels).</text>
</comment>
<proteinExistence type="inferred from homology"/>
<keyword evidence="10" id="KW-0406">Ion transport</keyword>
<dbReference type="GO" id="GO:0015288">
    <property type="term" value="F:porin activity"/>
    <property type="evidence" value="ECO:0007669"/>
    <property type="project" value="UniProtKB-KW"/>
</dbReference>
<dbReference type="RefSeq" id="XP_022951030.1">
    <property type="nucleotide sequence ID" value="XM_023095262.1"/>
</dbReference>
<name>A0A6J1GHG8_CUCMO</name>
<dbReference type="KEGG" id="cmos:111454002"/>
<evidence type="ECO:0000256" key="2">
    <source>
        <dbReference type="ARBA" id="ARBA00004441"/>
    </source>
</evidence>
<keyword evidence="9" id="KW-1002">Plastid outer membrane</keyword>
<dbReference type="GO" id="GO:0009707">
    <property type="term" value="C:chloroplast outer membrane"/>
    <property type="evidence" value="ECO:0007669"/>
    <property type="project" value="UniProtKB-SubCell"/>
</dbReference>
<dbReference type="GO" id="GO:0034426">
    <property type="term" value="C:etioplast membrane"/>
    <property type="evidence" value="ECO:0007669"/>
    <property type="project" value="UniProtKB-SubCell"/>
</dbReference>
<dbReference type="Proteomes" id="UP000504609">
    <property type="component" value="Unplaced"/>
</dbReference>
<dbReference type="GO" id="GO:0046930">
    <property type="term" value="C:pore complex"/>
    <property type="evidence" value="ECO:0007669"/>
    <property type="project" value="UniProtKB-KW"/>
</dbReference>
<keyword evidence="14" id="KW-1185">Reference proteome</keyword>
<evidence type="ECO:0000256" key="5">
    <source>
        <dbReference type="ARBA" id="ARBA00022452"/>
    </source>
</evidence>
<comment type="subcellular location">
    <subcellularLocation>
        <location evidence="1">Plastid</location>
        <location evidence="1">Chloroplast outer membrane</location>
        <topology evidence="1">Multi-pass membrane protein</topology>
    </subcellularLocation>
    <subcellularLocation>
        <location evidence="2">Plastid</location>
        <location evidence="2">Etioplast membrane</location>
        <topology evidence="2">Multi-pass membrane protein</topology>
    </subcellularLocation>
</comment>
<dbReference type="GO" id="GO:0044070">
    <property type="term" value="P:regulation of monoatomic anion transport"/>
    <property type="evidence" value="ECO:0007669"/>
    <property type="project" value="InterPro"/>
</dbReference>
<evidence type="ECO:0000256" key="9">
    <source>
        <dbReference type="ARBA" id="ARBA00022805"/>
    </source>
</evidence>
<evidence type="ECO:0000256" key="11">
    <source>
        <dbReference type="ARBA" id="ARBA00023114"/>
    </source>
</evidence>
<gene>
    <name evidence="15" type="primary">LOC111454002</name>
</gene>
<keyword evidence="8" id="KW-0812">Transmembrane</keyword>
<evidence type="ECO:0000256" key="1">
    <source>
        <dbReference type="ARBA" id="ARBA00004396"/>
    </source>
</evidence>
<evidence type="ECO:0000256" key="3">
    <source>
        <dbReference type="ARBA" id="ARBA00009945"/>
    </source>
</evidence>
<evidence type="ECO:0000313" key="15">
    <source>
        <dbReference type="RefSeq" id="XP_022951030.1"/>
    </source>
</evidence>
<keyword evidence="12" id="KW-0472">Membrane</keyword>
<evidence type="ECO:0000256" key="10">
    <source>
        <dbReference type="ARBA" id="ARBA00023065"/>
    </source>
</evidence>
<keyword evidence="6" id="KW-0150">Chloroplast</keyword>
<evidence type="ECO:0000256" key="6">
    <source>
        <dbReference type="ARBA" id="ARBA00022528"/>
    </source>
</evidence>
<accession>A0A6J1GHG8</accession>
<dbReference type="GeneID" id="111454002"/>
<keyword evidence="11" id="KW-0626">Porin</keyword>
<keyword evidence="4" id="KW-0813">Transport</keyword>
<dbReference type="PANTHER" id="PTHR35993">
    <property type="entry name" value="OUTER ENVELOPE PORE PROTEIN 21B, CHLOROPLASTIC"/>
    <property type="match status" value="1"/>
</dbReference>
<evidence type="ECO:0000313" key="14">
    <source>
        <dbReference type="Proteomes" id="UP000504609"/>
    </source>
</evidence>
<dbReference type="AlphaFoldDB" id="A0A6J1GHG8"/>
<sequence>METSLRCGGDSRALRIHAKEKIPLDSNIFLQVHGELDTRMGEPSLLAASVRQFFPDLFASAGIGVQYDKYRKLQHFARGKMSFPVTTDGMLQFTIKGQSHHDKDFKQTNFKGAAEFSLGVYNVQGDQDVRVKLGFEVFEKIPYLQIRENNWSLNADINGRWSVRFIL</sequence>
<evidence type="ECO:0000256" key="13">
    <source>
        <dbReference type="ARBA" id="ARBA00024941"/>
    </source>
</evidence>
<keyword evidence="5" id="KW-1134">Transmembrane beta strand</keyword>